<accession>A0A537KWF9</accession>
<dbReference type="CDD" id="cd00351">
    <property type="entry name" value="TS_Pyrimidine_HMase"/>
    <property type="match status" value="1"/>
</dbReference>
<dbReference type="InterPro" id="IPR023451">
    <property type="entry name" value="Thymidate_synth/dCMP_Mease_dom"/>
</dbReference>
<dbReference type="Pfam" id="PF00303">
    <property type="entry name" value="Thymidylat_synt"/>
    <property type="match status" value="1"/>
</dbReference>
<evidence type="ECO:0000313" key="6">
    <source>
        <dbReference type="EMBL" id="TMI99846.1"/>
    </source>
</evidence>
<dbReference type="GO" id="GO:0004799">
    <property type="term" value="F:thymidylate synthase activity"/>
    <property type="evidence" value="ECO:0007669"/>
    <property type="project" value="UniProtKB-UniRule"/>
</dbReference>
<dbReference type="GO" id="GO:0006231">
    <property type="term" value="P:dTMP biosynthetic process"/>
    <property type="evidence" value="ECO:0007669"/>
    <property type="project" value="InterPro"/>
</dbReference>
<keyword evidence="2 6" id="KW-0489">Methyltransferase</keyword>
<dbReference type="EC" id="2.1.1.45" evidence="1 4"/>
<dbReference type="PRINTS" id="PR00108">
    <property type="entry name" value="THYMDSNTHASE"/>
</dbReference>
<keyword evidence="3 6" id="KW-0808">Transferase</keyword>
<dbReference type="GO" id="GO:0032259">
    <property type="term" value="P:methylation"/>
    <property type="evidence" value="ECO:0007669"/>
    <property type="project" value="UniProtKB-KW"/>
</dbReference>
<dbReference type="EMBL" id="VBAL01000128">
    <property type="protein sequence ID" value="TMI99846.1"/>
    <property type="molecule type" value="Genomic_DNA"/>
</dbReference>
<reference evidence="6 7" key="1">
    <citation type="journal article" date="2019" name="Nat. Microbiol.">
        <title>Mediterranean grassland soil C-N compound turnover is dependent on rainfall and depth, and is mediated by genomically divergent microorganisms.</title>
        <authorList>
            <person name="Diamond S."/>
            <person name="Andeer P.F."/>
            <person name="Li Z."/>
            <person name="Crits-Christoph A."/>
            <person name="Burstein D."/>
            <person name="Anantharaman K."/>
            <person name="Lane K.R."/>
            <person name="Thomas B.C."/>
            <person name="Pan C."/>
            <person name="Northen T.R."/>
            <person name="Banfield J.F."/>
        </authorList>
    </citation>
    <scope>NUCLEOTIDE SEQUENCE [LARGE SCALE GENOMIC DNA]</scope>
    <source>
        <strain evidence="6">NP_4</strain>
    </source>
</reference>
<dbReference type="AlphaFoldDB" id="A0A537KWF9"/>
<dbReference type="Gene3D" id="3.30.572.10">
    <property type="entry name" value="Thymidylate synthase/dCMP hydroxymethylase domain"/>
    <property type="match status" value="1"/>
</dbReference>
<comment type="caution">
    <text evidence="6">The sequence shown here is derived from an EMBL/GenBank/DDBJ whole genome shotgun (WGS) entry which is preliminary data.</text>
</comment>
<protein>
    <recommendedName>
        <fullName evidence="1 4">Thymidylate synthase</fullName>
        <ecNumber evidence="1 4">2.1.1.45</ecNumber>
    </recommendedName>
</protein>
<dbReference type="InterPro" id="IPR045097">
    <property type="entry name" value="Thymidate_synth/dCMP_Mease"/>
</dbReference>
<dbReference type="GO" id="GO:0005829">
    <property type="term" value="C:cytosol"/>
    <property type="evidence" value="ECO:0007669"/>
    <property type="project" value="TreeGrafter"/>
</dbReference>
<evidence type="ECO:0000256" key="3">
    <source>
        <dbReference type="ARBA" id="ARBA00022679"/>
    </source>
</evidence>
<evidence type="ECO:0000313" key="7">
    <source>
        <dbReference type="Proteomes" id="UP000319353"/>
    </source>
</evidence>
<dbReference type="PANTHER" id="PTHR11548:SF1">
    <property type="entry name" value="THYMIDYLATE SYNTHASE 1"/>
    <property type="match status" value="1"/>
</dbReference>
<dbReference type="SUPFAM" id="SSF55831">
    <property type="entry name" value="Thymidylate synthase/dCMP hydroxymethylase"/>
    <property type="match status" value="1"/>
</dbReference>
<evidence type="ECO:0000256" key="2">
    <source>
        <dbReference type="ARBA" id="ARBA00022603"/>
    </source>
</evidence>
<name>A0A537KWF9_9BACT</name>
<dbReference type="InterPro" id="IPR000398">
    <property type="entry name" value="Thymidylate_synthase"/>
</dbReference>
<sequence length="307" mass="34552">MPEYLSFDKRVPDTQYRDLLLRIITTGEEVPTEHGVPALKVIGHALRFPLANGFPIVTERDVASESKNAKRPSLFHQAIGELCAFLNGAQTQQELEQFGCHWWGPWVTAEHCEKFGLAAGDLGPGSYGAAFRRFPTAEGAPFDQMRHLIEQIKERPDARHHELSPWIPQYALTGQQGGRRVVVPPCHGWVHVHVNSRAGTLTLTHRQRSADAPVGLVFNLIHYAALTIMIAQTTGYRANELVFWIDDAHIYLNQLEDVHAILATEPQRFPTVTVDPGITDVFAFRPQHFAVSDYYPRLSRRRIATPV</sequence>
<evidence type="ECO:0000256" key="1">
    <source>
        <dbReference type="ARBA" id="ARBA00011947"/>
    </source>
</evidence>
<dbReference type="PANTHER" id="PTHR11548">
    <property type="entry name" value="THYMIDYLATE SYNTHASE 1"/>
    <property type="match status" value="1"/>
</dbReference>
<proteinExistence type="predicted"/>
<gene>
    <name evidence="6" type="primary">thyA</name>
    <name evidence="6" type="ORF">E6H01_10485</name>
</gene>
<evidence type="ECO:0000259" key="5">
    <source>
        <dbReference type="Pfam" id="PF00303"/>
    </source>
</evidence>
<dbReference type="InterPro" id="IPR036926">
    <property type="entry name" value="Thymidate_synth/dCMP_Mease_sf"/>
</dbReference>
<organism evidence="6 7">
    <name type="scientific">Candidatus Segetimicrobium genomatis</name>
    <dbReference type="NCBI Taxonomy" id="2569760"/>
    <lineage>
        <taxon>Bacteria</taxon>
        <taxon>Bacillati</taxon>
        <taxon>Candidatus Sysuimicrobiota</taxon>
        <taxon>Candidatus Sysuimicrobiia</taxon>
        <taxon>Candidatus Sysuimicrobiales</taxon>
        <taxon>Candidatus Segetimicrobiaceae</taxon>
        <taxon>Candidatus Segetimicrobium</taxon>
    </lineage>
</organism>
<evidence type="ECO:0000256" key="4">
    <source>
        <dbReference type="NCBIfam" id="TIGR03284"/>
    </source>
</evidence>
<dbReference type="NCBIfam" id="TIGR03284">
    <property type="entry name" value="thym_sym"/>
    <property type="match status" value="1"/>
</dbReference>
<feature type="domain" description="Thymidylate synthase/dCMP hydroxymethylase" evidence="5">
    <location>
        <begin position="15"/>
        <end position="297"/>
    </location>
</feature>
<dbReference type="Proteomes" id="UP000319353">
    <property type="component" value="Unassembled WGS sequence"/>
</dbReference>